<feature type="chain" id="PRO_5038467470" evidence="1">
    <location>
        <begin position="23"/>
        <end position="435"/>
    </location>
</feature>
<dbReference type="Pfam" id="PF01547">
    <property type="entry name" value="SBP_bac_1"/>
    <property type="match status" value="1"/>
</dbReference>
<accession>A0A3B0CD92</accession>
<dbReference type="AlphaFoldDB" id="A0A3B0CD92"/>
<gene>
    <name evidence="2" type="ORF">D7M11_18880</name>
</gene>
<evidence type="ECO:0000313" key="2">
    <source>
        <dbReference type="EMBL" id="RKN82039.1"/>
    </source>
</evidence>
<dbReference type="InterPro" id="IPR006059">
    <property type="entry name" value="SBP"/>
</dbReference>
<dbReference type="Gene3D" id="3.40.190.10">
    <property type="entry name" value="Periplasmic binding protein-like II"/>
    <property type="match status" value="1"/>
</dbReference>
<dbReference type="PANTHER" id="PTHR43649">
    <property type="entry name" value="ARABINOSE-BINDING PROTEIN-RELATED"/>
    <property type="match status" value="1"/>
</dbReference>
<dbReference type="PROSITE" id="PS51257">
    <property type="entry name" value="PROKAR_LIPOPROTEIN"/>
    <property type="match status" value="1"/>
</dbReference>
<dbReference type="PANTHER" id="PTHR43649:SF12">
    <property type="entry name" value="DIACETYLCHITOBIOSE BINDING PROTEIN DASA"/>
    <property type="match status" value="1"/>
</dbReference>
<proteinExistence type="predicted"/>
<sequence>MQMRYRTAAAAVTAGILCASLAAGCSRSANMGSDTATPVKKEAPPAHLVIHSMSGWTEALFDERFGNAIRKKFPQHTFTYIQSAKGSTYPDLIAAGQAIDIVWESVGLFPQGPMQYGLQYDMTELMKLRGVDTSRIEPTLLDAMKVMSGGGKMYALPVLNNTVMLYYNKDIFDKFGVTYPKDGMTWDDVLDLNTRLSRTDGSVQYAGLGLGHFFTTNSLSLPFVDPQTQKPAISDPGWKTLYQVYMRMAETQTFKDKVRKENKVPDVNAFVKNKDVAMLAALANTHTNPDFSSLNWDAVSYPVFKEKPNTGPQSYPTYFGLSAISKNKEQAMDVIQYLVSDEYQTELSKKGALPVIKTQGVKDAFAKDTPYAGKNVKAAFYDQFAPISPRTIYDGPVEKAYSSEIIKLMLGETDLNTALRAMEEAADKAIANLKK</sequence>
<reference evidence="2 3" key="1">
    <citation type="journal article" date="2007" name="Int. J. Syst. Evol. Microbiol.">
        <title>Paenibacillus ginsengarvi sp. nov., isolated from soil from ginseng cultivation.</title>
        <authorList>
            <person name="Yoon M.H."/>
            <person name="Ten L.N."/>
            <person name="Im W.T."/>
        </authorList>
    </citation>
    <scope>NUCLEOTIDE SEQUENCE [LARGE SCALE GENOMIC DNA]</scope>
    <source>
        <strain evidence="2 3">KCTC 13059</strain>
    </source>
</reference>
<dbReference type="EMBL" id="RBAH01000013">
    <property type="protein sequence ID" value="RKN82039.1"/>
    <property type="molecule type" value="Genomic_DNA"/>
</dbReference>
<evidence type="ECO:0000256" key="1">
    <source>
        <dbReference type="SAM" id="SignalP"/>
    </source>
</evidence>
<dbReference type="Proteomes" id="UP000282311">
    <property type="component" value="Unassembled WGS sequence"/>
</dbReference>
<keyword evidence="3" id="KW-1185">Reference proteome</keyword>
<protein>
    <submittedName>
        <fullName evidence="2">Extracellular solute-binding protein</fullName>
    </submittedName>
</protein>
<evidence type="ECO:0000313" key="3">
    <source>
        <dbReference type="Proteomes" id="UP000282311"/>
    </source>
</evidence>
<keyword evidence="1" id="KW-0732">Signal</keyword>
<feature type="signal peptide" evidence="1">
    <location>
        <begin position="1"/>
        <end position="22"/>
    </location>
</feature>
<name>A0A3B0CD92_9BACL</name>
<dbReference type="InterPro" id="IPR050490">
    <property type="entry name" value="Bact_solute-bd_prot1"/>
</dbReference>
<organism evidence="2 3">
    <name type="scientific">Paenibacillus ginsengarvi</name>
    <dbReference type="NCBI Taxonomy" id="400777"/>
    <lineage>
        <taxon>Bacteria</taxon>
        <taxon>Bacillati</taxon>
        <taxon>Bacillota</taxon>
        <taxon>Bacilli</taxon>
        <taxon>Bacillales</taxon>
        <taxon>Paenibacillaceae</taxon>
        <taxon>Paenibacillus</taxon>
    </lineage>
</organism>
<dbReference type="SUPFAM" id="SSF53850">
    <property type="entry name" value="Periplasmic binding protein-like II"/>
    <property type="match status" value="1"/>
</dbReference>
<comment type="caution">
    <text evidence="2">The sequence shown here is derived from an EMBL/GenBank/DDBJ whole genome shotgun (WGS) entry which is preliminary data.</text>
</comment>